<reference evidence="1" key="1">
    <citation type="submission" date="2021-08" db="EMBL/GenBank/DDBJ databases">
        <title>Complete genome sequence of Chryseobacterium sp strain PS-8.</title>
        <authorList>
            <person name="Das S.K."/>
        </authorList>
    </citation>
    <scope>NUCLEOTIDE SEQUENCE</scope>
    <source>
        <strain evidence="1">PS-8</strain>
    </source>
</reference>
<evidence type="ECO:0000313" key="2">
    <source>
        <dbReference type="Proteomes" id="UP001430374"/>
    </source>
</evidence>
<accession>A0ABS9C8X6</accession>
<dbReference type="RefSeq" id="WP_235132045.1">
    <property type="nucleotide sequence ID" value="NZ_JACSGT010000002.1"/>
</dbReference>
<name>A0ABS9C8X6_9FLAO</name>
<protein>
    <submittedName>
        <fullName evidence="1">Uncharacterized protein</fullName>
    </submittedName>
</protein>
<comment type="caution">
    <text evidence="1">The sequence shown here is derived from an EMBL/GenBank/DDBJ whole genome shotgun (WGS) entry which is preliminary data.</text>
</comment>
<dbReference type="EMBL" id="JACSGT010000002">
    <property type="protein sequence ID" value="MCF2220627.1"/>
    <property type="molecule type" value="Genomic_DNA"/>
</dbReference>
<keyword evidence="2" id="KW-1185">Reference proteome</keyword>
<evidence type="ECO:0000313" key="1">
    <source>
        <dbReference type="EMBL" id="MCF2220627.1"/>
    </source>
</evidence>
<gene>
    <name evidence="1" type="ORF">H9Q08_15165</name>
</gene>
<organism evidence="1 2">
    <name type="scientific">Chryseobacterium indicum</name>
    <dbReference type="NCBI Taxonomy" id="2766954"/>
    <lineage>
        <taxon>Bacteria</taxon>
        <taxon>Pseudomonadati</taxon>
        <taxon>Bacteroidota</taxon>
        <taxon>Flavobacteriia</taxon>
        <taxon>Flavobacteriales</taxon>
        <taxon>Weeksellaceae</taxon>
        <taxon>Chryseobacterium group</taxon>
        <taxon>Chryseobacterium</taxon>
    </lineage>
</organism>
<dbReference type="Proteomes" id="UP001430374">
    <property type="component" value="Unassembled WGS sequence"/>
</dbReference>
<sequence length="136" mass="16198">MKYFGFVKEHDNKVSKSIHDLIIDGNSINDKRKEVLEYLQKGILAVPQMGCVDDAKDPLFGTDNYDDDNFIAYYACYTDGIWLWPQYIIEYIKKYPNIKIDSDFVKHVIKNKDKKISVSEEEFSKIEKEYYKKFWK</sequence>
<proteinExistence type="predicted"/>